<evidence type="ECO:0000313" key="2">
    <source>
        <dbReference type="Proteomes" id="UP000735302"/>
    </source>
</evidence>
<proteinExistence type="predicted"/>
<accession>A0AAV4C5H5</accession>
<gene>
    <name evidence="1" type="ORF">PoB_005317800</name>
</gene>
<protein>
    <submittedName>
        <fullName evidence="1">Uncharacterized protein</fullName>
    </submittedName>
</protein>
<dbReference type="EMBL" id="BLXT01005852">
    <property type="protein sequence ID" value="GFO26673.1"/>
    <property type="molecule type" value="Genomic_DNA"/>
</dbReference>
<comment type="caution">
    <text evidence="1">The sequence shown here is derived from an EMBL/GenBank/DDBJ whole genome shotgun (WGS) entry which is preliminary data.</text>
</comment>
<organism evidence="1 2">
    <name type="scientific">Plakobranchus ocellatus</name>
    <dbReference type="NCBI Taxonomy" id="259542"/>
    <lineage>
        <taxon>Eukaryota</taxon>
        <taxon>Metazoa</taxon>
        <taxon>Spiralia</taxon>
        <taxon>Lophotrochozoa</taxon>
        <taxon>Mollusca</taxon>
        <taxon>Gastropoda</taxon>
        <taxon>Heterobranchia</taxon>
        <taxon>Euthyneura</taxon>
        <taxon>Panpulmonata</taxon>
        <taxon>Sacoglossa</taxon>
        <taxon>Placobranchoidea</taxon>
        <taxon>Plakobranchidae</taxon>
        <taxon>Plakobranchus</taxon>
    </lineage>
</organism>
<keyword evidence="2" id="KW-1185">Reference proteome</keyword>
<sequence>MSENELHNIELFESKLLKSLFGARTTQPMLAYKFLPSFSRGVGGTVASEPALRSAGTLLSRVRAPPPAPWPDGGPESLRSPCCGQATYKNQIPHSAIRFHFSIICTEKKQKRDK</sequence>
<reference evidence="1 2" key="1">
    <citation type="journal article" date="2021" name="Elife">
        <title>Chloroplast acquisition without the gene transfer in kleptoplastic sea slugs, Plakobranchus ocellatus.</title>
        <authorList>
            <person name="Maeda T."/>
            <person name="Takahashi S."/>
            <person name="Yoshida T."/>
            <person name="Shimamura S."/>
            <person name="Takaki Y."/>
            <person name="Nagai Y."/>
            <person name="Toyoda A."/>
            <person name="Suzuki Y."/>
            <person name="Arimoto A."/>
            <person name="Ishii H."/>
            <person name="Satoh N."/>
            <person name="Nishiyama T."/>
            <person name="Hasebe M."/>
            <person name="Maruyama T."/>
            <person name="Minagawa J."/>
            <person name="Obokata J."/>
            <person name="Shigenobu S."/>
        </authorList>
    </citation>
    <scope>NUCLEOTIDE SEQUENCE [LARGE SCALE GENOMIC DNA]</scope>
</reference>
<dbReference type="Proteomes" id="UP000735302">
    <property type="component" value="Unassembled WGS sequence"/>
</dbReference>
<name>A0AAV4C5H5_9GAST</name>
<dbReference type="AlphaFoldDB" id="A0AAV4C5H5"/>
<evidence type="ECO:0000313" key="1">
    <source>
        <dbReference type="EMBL" id="GFO26673.1"/>
    </source>
</evidence>